<evidence type="ECO:0000313" key="2">
    <source>
        <dbReference type="Proteomes" id="UP000823775"/>
    </source>
</evidence>
<gene>
    <name evidence="1" type="ORF">HAX54_038986</name>
</gene>
<accession>A0ABS8SIN1</accession>
<reference evidence="1 2" key="1">
    <citation type="journal article" date="2021" name="BMC Genomics">
        <title>Datura genome reveals duplications of psychoactive alkaloid biosynthetic genes and high mutation rate following tissue culture.</title>
        <authorList>
            <person name="Rajewski A."/>
            <person name="Carter-House D."/>
            <person name="Stajich J."/>
            <person name="Litt A."/>
        </authorList>
    </citation>
    <scope>NUCLEOTIDE SEQUENCE [LARGE SCALE GENOMIC DNA]</scope>
    <source>
        <strain evidence="1">AR-01</strain>
    </source>
</reference>
<dbReference type="EMBL" id="JACEIK010000536">
    <property type="protein sequence ID" value="MCD7458731.1"/>
    <property type="molecule type" value="Genomic_DNA"/>
</dbReference>
<organism evidence="1 2">
    <name type="scientific">Datura stramonium</name>
    <name type="common">Jimsonweed</name>
    <name type="synonym">Common thornapple</name>
    <dbReference type="NCBI Taxonomy" id="4076"/>
    <lineage>
        <taxon>Eukaryota</taxon>
        <taxon>Viridiplantae</taxon>
        <taxon>Streptophyta</taxon>
        <taxon>Embryophyta</taxon>
        <taxon>Tracheophyta</taxon>
        <taxon>Spermatophyta</taxon>
        <taxon>Magnoliopsida</taxon>
        <taxon>eudicotyledons</taxon>
        <taxon>Gunneridae</taxon>
        <taxon>Pentapetalae</taxon>
        <taxon>asterids</taxon>
        <taxon>lamiids</taxon>
        <taxon>Solanales</taxon>
        <taxon>Solanaceae</taxon>
        <taxon>Solanoideae</taxon>
        <taxon>Datureae</taxon>
        <taxon>Datura</taxon>
    </lineage>
</organism>
<name>A0ABS8SIN1_DATST</name>
<comment type="caution">
    <text evidence="1">The sequence shown here is derived from an EMBL/GenBank/DDBJ whole genome shotgun (WGS) entry which is preliminary data.</text>
</comment>
<keyword evidence="2" id="KW-1185">Reference proteome</keyword>
<sequence>MAFLLVSSGKSTSTNSSHSRCSFLVLCYGHWVNRNTSGDDDSNKQKSFAIVAQVFKFNIVSSMAIESPGHKAFFSCYPLTEISKAQLSPGSNLGNTLLEDSRFAHFAGLFTAYAVNFAGSHVRATSHLGPNPWILDSGSTNSHDPHKHLLQYLPLPKSYLALPNGYKVKVGFYFSEMI</sequence>
<dbReference type="Proteomes" id="UP000823775">
    <property type="component" value="Unassembled WGS sequence"/>
</dbReference>
<protein>
    <submittedName>
        <fullName evidence="1">Uncharacterized protein</fullName>
    </submittedName>
</protein>
<evidence type="ECO:0000313" key="1">
    <source>
        <dbReference type="EMBL" id="MCD7458731.1"/>
    </source>
</evidence>
<proteinExistence type="predicted"/>